<dbReference type="PANTHER" id="PTHR35936">
    <property type="entry name" value="MEMBRANE-BOUND LYTIC MUREIN TRANSGLYCOSYLASE F"/>
    <property type="match status" value="1"/>
</dbReference>
<dbReference type="Gene3D" id="3.40.190.10">
    <property type="entry name" value="Periplasmic binding protein-like II"/>
    <property type="match status" value="2"/>
</dbReference>
<protein>
    <submittedName>
        <fullName evidence="5">ABC-type transporter, periplasmic subunit family 3</fullName>
    </submittedName>
</protein>
<reference evidence="5 6" key="1">
    <citation type="submission" date="2014-08" db="EMBL/GenBank/DDBJ databases">
        <title>Genomic and Phenotypic Diversity of Colwellia psychrerythraea strains from Disparate Marine Basins.</title>
        <authorList>
            <person name="Techtmann S.M."/>
            <person name="Stelling S.C."/>
            <person name="Utturkar S.M."/>
            <person name="Alshibli N."/>
            <person name="Harris A."/>
            <person name="Brown S.D."/>
            <person name="Hazen T.C."/>
        </authorList>
    </citation>
    <scope>NUCLEOTIDE SEQUENCE [LARGE SCALE GENOMIC DNA]</scope>
    <source>
        <strain evidence="5 6">ND2E</strain>
    </source>
</reference>
<evidence type="ECO:0000256" key="2">
    <source>
        <dbReference type="ARBA" id="ARBA00022729"/>
    </source>
</evidence>
<dbReference type="RefSeq" id="WP_033094541.1">
    <property type="nucleotide sequence ID" value="NZ_JQED01000037.1"/>
</dbReference>
<proteinExistence type="inferred from homology"/>
<dbReference type="SUPFAM" id="SSF53850">
    <property type="entry name" value="Periplasmic binding protein-like II"/>
    <property type="match status" value="1"/>
</dbReference>
<sequence precursor="true">MKRLLSTVFTLSLAFSGVTYAEKITAIGDAWPPFLSPDLPGKGIALQIVQAAFKEQGHEVEMKFVPWTRAIKSVKEGKVDILVGTWWTKKRSTFLNFSDDYLVNNIKFIKRADDSFEYDGLESLNKKNVGVIRDYGYSDNFKQAMNFKKPETTKFINNLKKLVHKRIDLTLEDEIVARAFIKNEAPQLKDKIAFSSMPLSSNTLHITSGLSNPKNNKIIADFNEGLAKIKSNGVYDSILKTNGLL</sequence>
<feature type="domain" description="Solute-binding protein family 3/N-terminal" evidence="4">
    <location>
        <begin position="23"/>
        <end position="245"/>
    </location>
</feature>
<gene>
    <name evidence="5" type="ORF">ND2E_3727</name>
</gene>
<evidence type="ECO:0000313" key="5">
    <source>
        <dbReference type="EMBL" id="KGJ90171.1"/>
    </source>
</evidence>
<evidence type="ECO:0000256" key="1">
    <source>
        <dbReference type="ARBA" id="ARBA00010333"/>
    </source>
</evidence>
<feature type="chain" id="PRO_5001948409" evidence="3">
    <location>
        <begin position="22"/>
        <end position="245"/>
    </location>
</feature>
<dbReference type="InterPro" id="IPR001638">
    <property type="entry name" value="Solute-binding_3/MltF_N"/>
</dbReference>
<dbReference type="PATRIC" id="fig|28229.4.peg.2879"/>
<accession>A0A099KII2</accession>
<organism evidence="5 6">
    <name type="scientific">Colwellia psychrerythraea</name>
    <name type="common">Vibrio psychroerythus</name>
    <dbReference type="NCBI Taxonomy" id="28229"/>
    <lineage>
        <taxon>Bacteria</taxon>
        <taxon>Pseudomonadati</taxon>
        <taxon>Pseudomonadota</taxon>
        <taxon>Gammaproteobacteria</taxon>
        <taxon>Alteromonadales</taxon>
        <taxon>Colwelliaceae</taxon>
        <taxon>Colwellia</taxon>
    </lineage>
</organism>
<evidence type="ECO:0000259" key="4">
    <source>
        <dbReference type="SMART" id="SM00062"/>
    </source>
</evidence>
<keyword evidence="2 3" id="KW-0732">Signal</keyword>
<comment type="caution">
    <text evidence="5">The sequence shown here is derived from an EMBL/GenBank/DDBJ whole genome shotgun (WGS) entry which is preliminary data.</text>
</comment>
<dbReference type="EMBL" id="JQED01000037">
    <property type="protein sequence ID" value="KGJ90171.1"/>
    <property type="molecule type" value="Genomic_DNA"/>
</dbReference>
<comment type="similarity">
    <text evidence="1">Belongs to the bacterial solute-binding protein 3 family.</text>
</comment>
<dbReference type="Proteomes" id="UP000029843">
    <property type="component" value="Unassembled WGS sequence"/>
</dbReference>
<dbReference type="PANTHER" id="PTHR35936:SF25">
    <property type="entry name" value="ABC TRANSPORTER SUBSTRATE-BINDING PROTEIN"/>
    <property type="match status" value="1"/>
</dbReference>
<dbReference type="OrthoDB" id="2081943at2"/>
<dbReference type="SMART" id="SM00062">
    <property type="entry name" value="PBPb"/>
    <property type="match status" value="1"/>
</dbReference>
<dbReference type="Pfam" id="PF00497">
    <property type="entry name" value="SBP_bac_3"/>
    <property type="match status" value="1"/>
</dbReference>
<dbReference type="AlphaFoldDB" id="A0A099KII2"/>
<feature type="signal peptide" evidence="3">
    <location>
        <begin position="1"/>
        <end position="21"/>
    </location>
</feature>
<name>A0A099KII2_COLPS</name>
<evidence type="ECO:0000313" key="6">
    <source>
        <dbReference type="Proteomes" id="UP000029843"/>
    </source>
</evidence>
<evidence type="ECO:0000256" key="3">
    <source>
        <dbReference type="SAM" id="SignalP"/>
    </source>
</evidence>